<evidence type="ECO:0000313" key="4">
    <source>
        <dbReference type="Proteomes" id="UP001596222"/>
    </source>
</evidence>
<dbReference type="InterPro" id="IPR013517">
    <property type="entry name" value="FG-GAP"/>
</dbReference>
<keyword evidence="1" id="KW-0732">Signal</keyword>
<organism evidence="3 4">
    <name type="scientific">Streptomyces aureoversilis</name>
    <dbReference type="NCBI Taxonomy" id="67277"/>
    <lineage>
        <taxon>Bacteria</taxon>
        <taxon>Bacillati</taxon>
        <taxon>Actinomycetota</taxon>
        <taxon>Actinomycetes</taxon>
        <taxon>Kitasatosporales</taxon>
        <taxon>Streptomycetaceae</taxon>
        <taxon>Streptomyces</taxon>
    </lineage>
</organism>
<keyword evidence="4" id="KW-1185">Reference proteome</keyword>
<feature type="domain" description="SGNH hydrolase-type esterase" evidence="2">
    <location>
        <begin position="79"/>
        <end position="251"/>
    </location>
</feature>
<evidence type="ECO:0000256" key="1">
    <source>
        <dbReference type="ARBA" id="ARBA00022729"/>
    </source>
</evidence>
<name>A0ABV9ZWP6_9ACTN</name>
<dbReference type="SUPFAM" id="SSF69318">
    <property type="entry name" value="Integrin alpha N-terminal domain"/>
    <property type="match status" value="1"/>
</dbReference>
<dbReference type="SUPFAM" id="SSF89372">
    <property type="entry name" value="Fucose-specific lectin"/>
    <property type="match status" value="1"/>
</dbReference>
<protein>
    <submittedName>
        <fullName evidence="3">FG-GAP-like repeat-containing protein</fullName>
    </submittedName>
</protein>
<sequence length="554" mass="58389">MELMESPGTMPLAQTRRRSAARILLPALAAMLSTLTTGPVGTAATAVAAPSPPAPVAGPVAAPEGQQKWKVPRLAVMPLGDSITWGAGSSTGNGYRIALRDKLAPHADTLQFVGSVRTNGADHEGHSGWLISGLSENIERWLPEAGPNVVLLHIGTNDMDLNNDVDGAPARLGRLIDQITRSAPDMTLLVSSLVPSQHAEVQRRVEKFNAEVPRLVAERRNKGFKVGYVDMSAVTPGDLKDRLHPNDSGYAKMANAFYEGLARAAGSGFVRERVDIKPAPHREAPLGDYEVDISADGKADYLVVEDDGSVHAYVNKGGDGHGTWTDRGIIATGTGAPGNKVRFADINNDGKADYLVLEDNGSVHAWTNNGGDGQGSWDDQGIIATGTGAPASKVRFADINGDRKADYLVLEDNGSVHAWTNNGGDGHGSWDDQGIIATGTGAPASKVRFADINGDRKADYLVLQDNGAVHVWTNNGGDGNGSWIDQGLLVTRTPEPGTSIRFADINGDGRADHLVVHDNGAIDVLVNPGGDGRGTWADYGRIATGAAPGYRVRI</sequence>
<comment type="caution">
    <text evidence="3">The sequence shown here is derived from an EMBL/GenBank/DDBJ whole genome shotgun (WGS) entry which is preliminary data.</text>
</comment>
<dbReference type="SUPFAM" id="SSF52266">
    <property type="entry name" value="SGNH hydrolase"/>
    <property type="match status" value="1"/>
</dbReference>
<accession>A0ABV9ZWP6</accession>
<dbReference type="Gene3D" id="3.40.50.1110">
    <property type="entry name" value="SGNH hydrolase"/>
    <property type="match status" value="1"/>
</dbReference>
<dbReference type="Gene3D" id="2.130.10.130">
    <property type="entry name" value="Integrin alpha, N-terminal"/>
    <property type="match status" value="1"/>
</dbReference>
<dbReference type="Pfam" id="PF13472">
    <property type="entry name" value="Lipase_GDSL_2"/>
    <property type="match status" value="1"/>
</dbReference>
<reference evidence="4" key="1">
    <citation type="journal article" date="2019" name="Int. J. Syst. Evol. Microbiol.">
        <title>The Global Catalogue of Microorganisms (GCM) 10K type strain sequencing project: providing services to taxonomists for standard genome sequencing and annotation.</title>
        <authorList>
            <consortium name="The Broad Institute Genomics Platform"/>
            <consortium name="The Broad Institute Genome Sequencing Center for Infectious Disease"/>
            <person name="Wu L."/>
            <person name="Ma J."/>
        </authorList>
    </citation>
    <scope>NUCLEOTIDE SEQUENCE [LARGE SCALE GENOMIC DNA]</scope>
    <source>
        <strain evidence="4">CGMCC 4.1641</strain>
    </source>
</reference>
<dbReference type="InterPro" id="IPR028994">
    <property type="entry name" value="Integrin_alpha_N"/>
</dbReference>
<dbReference type="InterPro" id="IPR051532">
    <property type="entry name" value="Ester_Hydrolysis_Enzymes"/>
</dbReference>
<dbReference type="InterPro" id="IPR013830">
    <property type="entry name" value="SGNH_hydro"/>
</dbReference>
<dbReference type="InterPro" id="IPR036514">
    <property type="entry name" value="SGNH_hydro_sf"/>
</dbReference>
<proteinExistence type="predicted"/>
<gene>
    <name evidence="3" type="ORF">ACFPP6_14305</name>
</gene>
<evidence type="ECO:0000259" key="2">
    <source>
        <dbReference type="Pfam" id="PF13472"/>
    </source>
</evidence>
<dbReference type="EMBL" id="JBHSKJ010000007">
    <property type="protein sequence ID" value="MFC5145833.1"/>
    <property type="molecule type" value="Genomic_DNA"/>
</dbReference>
<dbReference type="Proteomes" id="UP001596222">
    <property type="component" value="Unassembled WGS sequence"/>
</dbReference>
<dbReference type="CDD" id="cd01833">
    <property type="entry name" value="XynB_like"/>
    <property type="match status" value="1"/>
</dbReference>
<dbReference type="RefSeq" id="WP_382041266.1">
    <property type="nucleotide sequence ID" value="NZ_JBHSKJ010000007.1"/>
</dbReference>
<dbReference type="PANTHER" id="PTHR30383">
    <property type="entry name" value="THIOESTERASE 1/PROTEASE 1/LYSOPHOSPHOLIPASE L1"/>
    <property type="match status" value="1"/>
</dbReference>
<dbReference type="Pfam" id="PF13517">
    <property type="entry name" value="FG-GAP_3"/>
    <property type="match status" value="2"/>
</dbReference>
<dbReference type="PANTHER" id="PTHR30383:SF5">
    <property type="entry name" value="SGNH HYDROLASE-TYPE ESTERASE DOMAIN-CONTAINING PROTEIN"/>
    <property type="match status" value="1"/>
</dbReference>
<evidence type="ECO:0000313" key="3">
    <source>
        <dbReference type="EMBL" id="MFC5145833.1"/>
    </source>
</evidence>